<dbReference type="EMBL" id="UINC01117210">
    <property type="protein sequence ID" value="SVC89478.1"/>
    <property type="molecule type" value="Genomic_DNA"/>
</dbReference>
<reference evidence="2" key="1">
    <citation type="submission" date="2018-05" db="EMBL/GenBank/DDBJ databases">
        <authorList>
            <person name="Lanie J.A."/>
            <person name="Ng W.-L."/>
            <person name="Kazmierczak K.M."/>
            <person name="Andrzejewski T.M."/>
            <person name="Davidsen T.M."/>
            <person name="Wayne K.J."/>
            <person name="Tettelin H."/>
            <person name="Glass J.I."/>
            <person name="Rusch D."/>
            <person name="Podicherti R."/>
            <person name="Tsui H.-C.T."/>
            <person name="Winkler M.E."/>
        </authorList>
    </citation>
    <scope>NUCLEOTIDE SEQUENCE</scope>
</reference>
<sequence>HLKKDYKGTLDRIEKEVEEILSRENIIQDKKNVDYKGLTGRWTELRILRESWKRELLNDEGKTSEDFKNDLEKKWKIGLFDSKTPPITPKSNEVISSQSITEVTETNSSSPKFSEIIPEYLEFMRRNKRRQSSIDETEVTYHDFIEIIGDKPISEYTRNDARDYRNAISRLPRNRKKLKDYRDKPIKELLSMEIPESHILGIDTQTKLNSRIIAMWNFLIDEYNDFVNDNVFKKTSTSKISIRKKDKKDAFTQEDMKVIFNPNNYLGEIIDNQYQRTKKFIYPYYFVPILAVHTGCRLEELCMMKTEDIIKVGNIWVYRLRETGEYG</sequence>
<dbReference type="AlphaFoldDB" id="A0A382QXA7"/>
<dbReference type="GO" id="GO:0003677">
    <property type="term" value="F:DNA binding"/>
    <property type="evidence" value="ECO:0007669"/>
    <property type="project" value="InterPro"/>
</dbReference>
<gene>
    <name evidence="2" type="ORF">METZ01_LOCUS342332</name>
</gene>
<organism evidence="2">
    <name type="scientific">marine metagenome</name>
    <dbReference type="NCBI Taxonomy" id="408172"/>
    <lineage>
        <taxon>unclassified sequences</taxon>
        <taxon>metagenomes</taxon>
        <taxon>ecological metagenomes</taxon>
    </lineage>
</organism>
<keyword evidence="1" id="KW-0175">Coiled coil</keyword>
<evidence type="ECO:0000256" key="1">
    <source>
        <dbReference type="SAM" id="Coils"/>
    </source>
</evidence>
<dbReference type="InterPro" id="IPR011010">
    <property type="entry name" value="DNA_brk_join_enz"/>
</dbReference>
<feature type="non-terminal residue" evidence="2">
    <location>
        <position position="1"/>
    </location>
</feature>
<feature type="coiled-coil region" evidence="1">
    <location>
        <begin position="3"/>
        <end position="30"/>
    </location>
</feature>
<protein>
    <recommendedName>
        <fullName evidence="3">Tyr recombinase domain-containing protein</fullName>
    </recommendedName>
</protein>
<evidence type="ECO:0008006" key="3">
    <source>
        <dbReference type="Google" id="ProtNLM"/>
    </source>
</evidence>
<evidence type="ECO:0000313" key="2">
    <source>
        <dbReference type="EMBL" id="SVC89478.1"/>
    </source>
</evidence>
<name>A0A382QXA7_9ZZZZ</name>
<feature type="non-terminal residue" evidence="2">
    <location>
        <position position="327"/>
    </location>
</feature>
<dbReference type="SUPFAM" id="SSF56349">
    <property type="entry name" value="DNA breaking-rejoining enzymes"/>
    <property type="match status" value="1"/>
</dbReference>
<accession>A0A382QXA7</accession>
<proteinExistence type="predicted"/>